<keyword evidence="2" id="KW-0677">Repeat</keyword>
<organism evidence="7 8">
    <name type="scientific">Pleurostoma richardsiae</name>
    <dbReference type="NCBI Taxonomy" id="41990"/>
    <lineage>
        <taxon>Eukaryota</taxon>
        <taxon>Fungi</taxon>
        <taxon>Dikarya</taxon>
        <taxon>Ascomycota</taxon>
        <taxon>Pezizomycotina</taxon>
        <taxon>Sordariomycetes</taxon>
        <taxon>Sordariomycetidae</taxon>
        <taxon>Calosphaeriales</taxon>
        <taxon>Pleurostomataceae</taxon>
        <taxon>Pleurostoma</taxon>
    </lineage>
</organism>
<name>A0AA38RG05_9PEZI</name>
<feature type="region of interest" description="Disordered" evidence="5">
    <location>
        <begin position="450"/>
        <end position="474"/>
    </location>
</feature>
<sequence length="474" mass="53064">MASRGTPARGLLSSALRGSHGARVSLTTRVATRCFRAGPPRLTDGVFRGLTDTRLPMPWIEAFRLQQEGQSLGFEEAHHRNRDLTPKKMSDSYHRVVLPLGQDPWLSDTYINSSGHIRLGAIFMDLDALSGIIVYKHTGPGVTTVTAALDRITLSHPLTEICDLEYSGMVTYATGRSSVEITCKVARARAEGEPSKPEDVLLTCTFTMVALDPVTRKPTNIPKLVCSTPEEEAIYKAGEAKSLANKQTLKTSLLEQEPNDPESALIHKIWLKQLEYHDPNRGLRQPPNVVAMSRTQLSTASIMQPQYRNRHQTMIFGGYHLKQTFELAFCCAASFAHARPTFISADPCTFRNPVPVGSVLYLKATVAYTDPPVLEEDGSQPKQQDPAKPMTRVHVRVDSKVRDVEHGHANSTGQFNYTFSVPKDVKVLPHTYEEYMMYIDARRRVMMADLQRRQDDTESPEEKKRMAEEINLTE</sequence>
<dbReference type="InterPro" id="IPR033120">
    <property type="entry name" value="HOTDOG_ACOT"/>
</dbReference>
<dbReference type="PANTHER" id="PTHR12655:SF0">
    <property type="entry name" value="ACYL-COENZYME A THIOESTERASE 9, MITOCHONDRIAL"/>
    <property type="match status" value="1"/>
</dbReference>
<reference evidence="7" key="1">
    <citation type="submission" date="2022-07" db="EMBL/GenBank/DDBJ databases">
        <title>Fungi with potential for degradation of polypropylene.</title>
        <authorList>
            <person name="Gostincar C."/>
        </authorList>
    </citation>
    <scope>NUCLEOTIDE SEQUENCE</scope>
    <source>
        <strain evidence="7">EXF-13308</strain>
    </source>
</reference>
<keyword evidence="4" id="KW-0809">Transit peptide</keyword>
<dbReference type="PROSITE" id="PS51770">
    <property type="entry name" value="HOTDOG_ACOT"/>
    <property type="match status" value="2"/>
</dbReference>
<keyword evidence="3" id="KW-0378">Hydrolase</keyword>
<keyword evidence="8" id="KW-1185">Reference proteome</keyword>
<dbReference type="EMBL" id="JANBVO010000014">
    <property type="protein sequence ID" value="KAJ9145388.1"/>
    <property type="molecule type" value="Genomic_DNA"/>
</dbReference>
<evidence type="ECO:0000259" key="6">
    <source>
        <dbReference type="PROSITE" id="PS51770"/>
    </source>
</evidence>
<dbReference type="FunFam" id="3.10.129.10:FF:000032">
    <property type="entry name" value="Acyl-CoA thioester hydrolase"/>
    <property type="match status" value="1"/>
</dbReference>
<comment type="caution">
    <text evidence="7">The sequence shown here is derived from an EMBL/GenBank/DDBJ whole genome shotgun (WGS) entry which is preliminary data.</text>
</comment>
<dbReference type="Proteomes" id="UP001174694">
    <property type="component" value="Unassembled WGS sequence"/>
</dbReference>
<feature type="domain" description="HotDog ACOT-type" evidence="6">
    <location>
        <begin position="293"/>
        <end position="425"/>
    </location>
</feature>
<dbReference type="CDD" id="cd03442">
    <property type="entry name" value="BFIT_BACH"/>
    <property type="match status" value="2"/>
</dbReference>
<evidence type="ECO:0000256" key="5">
    <source>
        <dbReference type="SAM" id="MobiDB-lite"/>
    </source>
</evidence>
<dbReference type="AlphaFoldDB" id="A0AA38RG05"/>
<evidence type="ECO:0000313" key="8">
    <source>
        <dbReference type="Proteomes" id="UP001174694"/>
    </source>
</evidence>
<dbReference type="Gene3D" id="3.10.129.10">
    <property type="entry name" value="Hotdog Thioesterase"/>
    <property type="match status" value="2"/>
</dbReference>
<feature type="domain" description="HotDog ACOT-type" evidence="6">
    <location>
        <begin position="87"/>
        <end position="214"/>
    </location>
</feature>
<dbReference type="GO" id="GO:0047617">
    <property type="term" value="F:fatty acyl-CoA hydrolase activity"/>
    <property type="evidence" value="ECO:0007669"/>
    <property type="project" value="TreeGrafter"/>
</dbReference>
<dbReference type="FunFam" id="3.10.129.10:FF:000038">
    <property type="entry name" value="Acyl-CoA thioester hydrolase"/>
    <property type="match status" value="1"/>
</dbReference>
<dbReference type="InterPro" id="IPR029069">
    <property type="entry name" value="HotDog_dom_sf"/>
</dbReference>
<evidence type="ECO:0000256" key="1">
    <source>
        <dbReference type="ARBA" id="ARBA00010458"/>
    </source>
</evidence>
<feature type="region of interest" description="Disordered" evidence="5">
    <location>
        <begin position="372"/>
        <end position="392"/>
    </location>
</feature>
<protein>
    <submittedName>
        <fullName evidence="7">Acyl-thioesterase</fullName>
    </submittedName>
</protein>
<evidence type="ECO:0000256" key="3">
    <source>
        <dbReference type="ARBA" id="ARBA00022801"/>
    </source>
</evidence>
<dbReference type="PANTHER" id="PTHR12655">
    <property type="entry name" value="ACYL-COA THIOESTERASE"/>
    <property type="match status" value="1"/>
</dbReference>
<comment type="similarity">
    <text evidence="1">Belongs to the acyl coenzyme A hydrolase family.</text>
</comment>
<proteinExistence type="inferred from homology"/>
<evidence type="ECO:0000313" key="7">
    <source>
        <dbReference type="EMBL" id="KAJ9145388.1"/>
    </source>
</evidence>
<gene>
    <name evidence="7" type="ORF">NKR23_g5378</name>
</gene>
<evidence type="ECO:0000256" key="2">
    <source>
        <dbReference type="ARBA" id="ARBA00022737"/>
    </source>
</evidence>
<dbReference type="GO" id="GO:0006637">
    <property type="term" value="P:acyl-CoA metabolic process"/>
    <property type="evidence" value="ECO:0007669"/>
    <property type="project" value="TreeGrafter"/>
</dbReference>
<dbReference type="SUPFAM" id="SSF54637">
    <property type="entry name" value="Thioesterase/thiol ester dehydrase-isomerase"/>
    <property type="match status" value="2"/>
</dbReference>
<evidence type="ECO:0000256" key="4">
    <source>
        <dbReference type="ARBA" id="ARBA00022946"/>
    </source>
</evidence>
<dbReference type="GO" id="GO:0005739">
    <property type="term" value="C:mitochondrion"/>
    <property type="evidence" value="ECO:0007669"/>
    <property type="project" value="TreeGrafter"/>
</dbReference>
<accession>A0AA38RG05</accession>
<feature type="compositionally biased region" description="Basic and acidic residues" evidence="5">
    <location>
        <begin position="450"/>
        <end position="468"/>
    </location>
</feature>